<dbReference type="Pfam" id="PF00762">
    <property type="entry name" value="Ferrochelatase"/>
    <property type="match status" value="1"/>
</dbReference>
<keyword evidence="4 7" id="KW-0456">Lyase</keyword>
<dbReference type="NCBIfam" id="TIGR00109">
    <property type="entry name" value="hemH"/>
    <property type="match status" value="1"/>
</dbReference>
<comment type="similarity">
    <text evidence="1 7 8">Belongs to the ferrochelatase family.</text>
</comment>
<keyword evidence="5 7" id="KW-0627">Porphyrin biosynthesis</keyword>
<reference evidence="9 10" key="1">
    <citation type="submission" date="2024-04" db="EMBL/GenBank/DDBJ databases">
        <title>Novel species of the genus Ideonella isolated from streams.</title>
        <authorList>
            <person name="Lu H."/>
        </authorList>
    </citation>
    <scope>NUCLEOTIDE SEQUENCE [LARGE SCALE GENOMIC DNA]</scope>
    <source>
        <strain evidence="9 10">DXS22W</strain>
    </source>
</reference>
<feature type="binding site" evidence="7">
    <location>
        <position position="291"/>
    </location>
    <ligand>
        <name>Fe(2+)</name>
        <dbReference type="ChEBI" id="CHEBI:29033"/>
    </ligand>
</feature>
<evidence type="ECO:0000256" key="7">
    <source>
        <dbReference type="HAMAP-Rule" id="MF_00323"/>
    </source>
</evidence>
<dbReference type="PANTHER" id="PTHR11108:SF1">
    <property type="entry name" value="FERROCHELATASE, MITOCHONDRIAL"/>
    <property type="match status" value="1"/>
</dbReference>
<keyword evidence="7" id="KW-0479">Metal-binding</keyword>
<evidence type="ECO:0000256" key="2">
    <source>
        <dbReference type="ARBA" id="ARBA00023004"/>
    </source>
</evidence>
<dbReference type="InterPro" id="IPR033659">
    <property type="entry name" value="Ferrochelatase_N"/>
</dbReference>
<dbReference type="RefSeq" id="WP_341410279.1">
    <property type="nucleotide sequence ID" value="NZ_JBBUTH010000004.1"/>
</dbReference>
<sequence>MSFAAEPAYRHGQPERTAVLLVNLGTPDAPTPAALRRYLAEFLWDPRVVEIPRPLWWLILHGVILRTRPAQSAAKYASIWGADGSPLLRGTQRQVQALQAELARRGHDDVQVRCAMRYGQPAVGQVLDELKAEGATRILVLPMYPQYAAATTASVIDAVNAWSQRVRRLPELRFVNRYHDHPGYIAALAASVREHWAAHGRGQKLVMSFHGVPKRSLLLGDPYHCECHVTARLLAQALGLGADDYVLTFQSRLGRAEWLQPYTEPTVKRLAAEGVRHIDAICPGFACDNLETLEEIAQEARDAFLQAGGQRFGFVPCLNERADHVAALADLAEQHLQGWPTRAGQRRSEADRAAQAARARTLGATA</sequence>
<keyword evidence="3 7" id="KW-0350">Heme biosynthesis</keyword>
<gene>
    <name evidence="7 9" type="primary">hemH</name>
    <name evidence="9" type="ORF">AACH10_10205</name>
</gene>
<dbReference type="SUPFAM" id="SSF53800">
    <property type="entry name" value="Chelatase"/>
    <property type="match status" value="1"/>
</dbReference>
<name>A0ABU9CI68_9BURK</name>
<keyword evidence="7 8" id="KW-0963">Cytoplasm</keyword>
<accession>A0ABU9CI68</accession>
<dbReference type="InterPro" id="IPR033644">
    <property type="entry name" value="Ferrochelatase_C"/>
</dbReference>
<evidence type="ECO:0000256" key="5">
    <source>
        <dbReference type="ARBA" id="ARBA00023244"/>
    </source>
</evidence>
<keyword evidence="10" id="KW-1185">Reference proteome</keyword>
<evidence type="ECO:0000256" key="3">
    <source>
        <dbReference type="ARBA" id="ARBA00023133"/>
    </source>
</evidence>
<comment type="catalytic activity">
    <reaction evidence="7 8">
        <text>heme b + 2 H(+) = protoporphyrin IX + Fe(2+)</text>
        <dbReference type="Rhea" id="RHEA:22584"/>
        <dbReference type="ChEBI" id="CHEBI:15378"/>
        <dbReference type="ChEBI" id="CHEBI:29033"/>
        <dbReference type="ChEBI" id="CHEBI:57306"/>
        <dbReference type="ChEBI" id="CHEBI:60344"/>
        <dbReference type="EC" id="4.98.1.1"/>
    </reaction>
</comment>
<protein>
    <recommendedName>
        <fullName evidence="7 8">Ferrochelatase</fullName>
        <ecNumber evidence="7 8">4.98.1.1</ecNumber>
    </recommendedName>
    <alternativeName>
        <fullName evidence="7">Heme synthase</fullName>
    </alternativeName>
    <alternativeName>
        <fullName evidence="7">Protoheme ferro-lyase</fullName>
    </alternativeName>
</protein>
<evidence type="ECO:0000256" key="8">
    <source>
        <dbReference type="RuleBase" id="RU000607"/>
    </source>
</evidence>
<organism evidence="9 10">
    <name type="scientific">Pseudaquabacterium inlustre</name>
    <dbReference type="NCBI Taxonomy" id="2984192"/>
    <lineage>
        <taxon>Bacteria</taxon>
        <taxon>Pseudomonadati</taxon>
        <taxon>Pseudomonadota</taxon>
        <taxon>Betaproteobacteria</taxon>
        <taxon>Burkholderiales</taxon>
        <taxon>Sphaerotilaceae</taxon>
        <taxon>Pseudaquabacterium</taxon>
    </lineage>
</organism>
<comment type="catalytic activity">
    <reaction evidence="6">
        <text>Fe-coproporphyrin III + 2 H(+) = coproporphyrin III + Fe(2+)</text>
        <dbReference type="Rhea" id="RHEA:49572"/>
        <dbReference type="ChEBI" id="CHEBI:15378"/>
        <dbReference type="ChEBI" id="CHEBI:29033"/>
        <dbReference type="ChEBI" id="CHEBI:68438"/>
        <dbReference type="ChEBI" id="CHEBI:131725"/>
        <dbReference type="EC" id="4.99.1.9"/>
    </reaction>
    <physiologicalReaction direction="right-to-left" evidence="6">
        <dbReference type="Rhea" id="RHEA:49574"/>
    </physiologicalReaction>
</comment>
<keyword evidence="2 7" id="KW-0408">Iron</keyword>
<dbReference type="InterPro" id="IPR019772">
    <property type="entry name" value="Ferrochelatase_AS"/>
</dbReference>
<proteinExistence type="inferred from homology"/>
<dbReference type="EMBL" id="JBBUTH010000004">
    <property type="protein sequence ID" value="MEK8050611.1"/>
    <property type="molecule type" value="Genomic_DNA"/>
</dbReference>
<feature type="binding site" evidence="7">
    <location>
        <position position="210"/>
    </location>
    <ligand>
        <name>Fe(2+)</name>
        <dbReference type="ChEBI" id="CHEBI:29033"/>
    </ligand>
</feature>
<dbReference type="HAMAP" id="MF_00323">
    <property type="entry name" value="Ferrochelatase"/>
    <property type="match status" value="1"/>
</dbReference>
<comment type="subcellular location">
    <subcellularLocation>
        <location evidence="7 8">Cytoplasm</location>
    </subcellularLocation>
</comment>
<dbReference type="PROSITE" id="PS00534">
    <property type="entry name" value="FERROCHELATASE"/>
    <property type="match status" value="1"/>
</dbReference>
<evidence type="ECO:0000313" key="10">
    <source>
        <dbReference type="Proteomes" id="UP001365405"/>
    </source>
</evidence>
<dbReference type="CDD" id="cd00419">
    <property type="entry name" value="Ferrochelatase_C"/>
    <property type="match status" value="1"/>
</dbReference>
<evidence type="ECO:0000256" key="6">
    <source>
        <dbReference type="ARBA" id="ARBA00024536"/>
    </source>
</evidence>
<dbReference type="Proteomes" id="UP001365405">
    <property type="component" value="Unassembled WGS sequence"/>
</dbReference>
<comment type="function">
    <text evidence="7 8">Catalyzes the ferrous insertion into protoporphyrin IX.</text>
</comment>
<evidence type="ECO:0000256" key="1">
    <source>
        <dbReference type="ARBA" id="ARBA00007718"/>
    </source>
</evidence>
<dbReference type="InterPro" id="IPR001015">
    <property type="entry name" value="Ferrochelatase"/>
</dbReference>
<evidence type="ECO:0000256" key="4">
    <source>
        <dbReference type="ARBA" id="ARBA00023239"/>
    </source>
</evidence>
<dbReference type="Gene3D" id="3.40.50.1400">
    <property type="match status" value="2"/>
</dbReference>
<comment type="caution">
    <text evidence="9">The sequence shown here is derived from an EMBL/GenBank/DDBJ whole genome shotgun (WGS) entry which is preliminary data.</text>
</comment>
<dbReference type="CDD" id="cd03411">
    <property type="entry name" value="Ferrochelatase_N"/>
    <property type="match status" value="1"/>
</dbReference>
<dbReference type="EC" id="4.98.1.1" evidence="7 8"/>
<evidence type="ECO:0000313" key="9">
    <source>
        <dbReference type="EMBL" id="MEK8050611.1"/>
    </source>
</evidence>
<dbReference type="PANTHER" id="PTHR11108">
    <property type="entry name" value="FERROCHELATASE"/>
    <property type="match status" value="1"/>
</dbReference>
<comment type="pathway">
    <text evidence="7 8">Porphyrin-containing compound metabolism; protoheme biosynthesis; protoheme from protoporphyrin-IX: step 1/1.</text>
</comment>